<proteinExistence type="predicted"/>
<dbReference type="EMBL" id="JAHCVI010000004">
    <property type="protein sequence ID" value="KAG7286858.1"/>
    <property type="molecule type" value="Genomic_DNA"/>
</dbReference>
<reference evidence="2" key="1">
    <citation type="submission" date="2023-02" db="EMBL/GenBank/DDBJ databases">
        <authorList>
            <person name="Palmer J.M."/>
        </authorList>
    </citation>
    <scope>NUCLEOTIDE SEQUENCE</scope>
    <source>
        <strain evidence="2">FW57</strain>
    </source>
</reference>
<organism evidence="2 3">
    <name type="scientific">Staphylotrichum longicolle</name>
    <dbReference type="NCBI Taxonomy" id="669026"/>
    <lineage>
        <taxon>Eukaryota</taxon>
        <taxon>Fungi</taxon>
        <taxon>Dikarya</taxon>
        <taxon>Ascomycota</taxon>
        <taxon>Pezizomycotina</taxon>
        <taxon>Sordariomycetes</taxon>
        <taxon>Sordariomycetidae</taxon>
        <taxon>Sordariales</taxon>
        <taxon>Chaetomiaceae</taxon>
        <taxon>Staphylotrichum</taxon>
    </lineage>
</organism>
<evidence type="ECO:0000313" key="3">
    <source>
        <dbReference type="Proteomes" id="UP001197093"/>
    </source>
</evidence>
<name>A0AAD4ESN4_9PEZI</name>
<keyword evidence="3" id="KW-1185">Reference proteome</keyword>
<evidence type="ECO:0000256" key="1">
    <source>
        <dbReference type="SAM" id="MobiDB-lite"/>
    </source>
</evidence>
<comment type="caution">
    <text evidence="2">The sequence shown here is derived from an EMBL/GenBank/DDBJ whole genome shotgun (WGS) entry which is preliminary data.</text>
</comment>
<sequence>MLTSTRIAQRRLLAATKTAGLSAQYRARTTIPRATSIQTRSVVDVPSKDPDNMGGPGGQEHYPESAGLRRRYAMNTMYGVMAVCSILLAAKFARTTKDPNANYVLVHDSSKGELDDVKYVKAADLPKS</sequence>
<evidence type="ECO:0000313" key="2">
    <source>
        <dbReference type="EMBL" id="KAG7286858.1"/>
    </source>
</evidence>
<dbReference type="AlphaFoldDB" id="A0AAD4ESN4"/>
<dbReference type="Proteomes" id="UP001197093">
    <property type="component" value="Unassembled WGS sequence"/>
</dbReference>
<gene>
    <name evidence="2" type="ORF">NEMBOFW57_009176</name>
</gene>
<protein>
    <submittedName>
        <fullName evidence="2">Uncharacterized protein</fullName>
    </submittedName>
</protein>
<accession>A0AAD4ESN4</accession>
<feature type="region of interest" description="Disordered" evidence="1">
    <location>
        <begin position="36"/>
        <end position="64"/>
    </location>
</feature>